<dbReference type="OrthoDB" id="5412936at2759"/>
<dbReference type="AlphaFoldDB" id="A0A0N0RYS1"/>
<dbReference type="Proteomes" id="UP000037696">
    <property type="component" value="Unassembled WGS sequence"/>
</dbReference>
<gene>
    <name evidence="1" type="ORF">ACN38_g6306</name>
</gene>
<dbReference type="EMBL" id="LHQQ01000097">
    <property type="protein sequence ID" value="KOS42803.1"/>
    <property type="molecule type" value="Genomic_DNA"/>
</dbReference>
<evidence type="ECO:0000313" key="2">
    <source>
        <dbReference type="Proteomes" id="UP000037696"/>
    </source>
</evidence>
<comment type="caution">
    <text evidence="1">The sequence shown here is derived from an EMBL/GenBank/DDBJ whole genome shotgun (WGS) entry which is preliminary data.</text>
</comment>
<dbReference type="STRING" id="229535.A0A0N0RYS1"/>
<sequence length="649" mass="74710">MDAPSDDALQAYMEYFQRDTSTCRFLPLLKYLIYFLVDDFDIKIDPNALPTAVTEETISEETVRIQVVGRLLDEFKDHFDGPLGETFGMEEEGPEEYAYVKTLDVFYFCLNRTQRQPSNLNRSPSVKTAKEQKDEDWKVHIEELHRQAKRGVRKLISRAQKTSPSTILRRDSSFGTADIMESNIGVPAAIEANSRLYSPARQTQMVLERNHGGFDVQIEVKLPRPLDLIPVDRHNHIEHLLLKVNELHSNRYREILERHPTVDICEKLENNLTPGVRLVSDGGLFSLDGLRSIGGDIKTTAAGVYMHILWPPNDPQHFCLYIGQAKNLGNRIADHNDRLYRRKHPSLHYHVWDSQEDMCSEFVILAIFNGETEEQNLSRYEQCLLNLLEMWMACLFRTLTAKDLDTYLPPSADRSSAGRHLNVVPPIWQRFHGESLPARKEVFDRAGFEALMRSDDPTVRSWVRQATASYNDLRNSPDPQLRRYWFENNQRQLQQAWDANEKRVIDRMKVYQVEGKERTIRCAPGRNRGYITCGKFNIPLPQSLSMSPESKVFVQFHLYEMAVSYRYASEAMPCDPASRLAISIKGCNSSGNEVDEWIQSSGCKAAMRINTLVDMLEGITLTGTRSFCRRWDVSRTEKGAPRKTNYTNE</sequence>
<evidence type="ECO:0008006" key="3">
    <source>
        <dbReference type="Google" id="ProtNLM"/>
    </source>
</evidence>
<protein>
    <recommendedName>
        <fullName evidence="3">GIY-YIG domain-containing protein</fullName>
    </recommendedName>
</protein>
<accession>A0A0N0RYS1</accession>
<reference evidence="1 2" key="1">
    <citation type="submission" date="2015-08" db="EMBL/GenBank/DDBJ databases">
        <title>Genome sequencing of Penicillium nordicum.</title>
        <authorList>
            <person name="Nguyen H.D."/>
            <person name="Seifert K.A."/>
        </authorList>
    </citation>
    <scope>NUCLEOTIDE SEQUENCE [LARGE SCALE GENOMIC DNA]</scope>
    <source>
        <strain evidence="1 2">DAOMC 185683</strain>
    </source>
</reference>
<organism evidence="1 2">
    <name type="scientific">Penicillium nordicum</name>
    <dbReference type="NCBI Taxonomy" id="229535"/>
    <lineage>
        <taxon>Eukaryota</taxon>
        <taxon>Fungi</taxon>
        <taxon>Dikarya</taxon>
        <taxon>Ascomycota</taxon>
        <taxon>Pezizomycotina</taxon>
        <taxon>Eurotiomycetes</taxon>
        <taxon>Eurotiomycetidae</taxon>
        <taxon>Eurotiales</taxon>
        <taxon>Aspergillaceae</taxon>
        <taxon>Penicillium</taxon>
    </lineage>
</organism>
<keyword evidence="2" id="KW-1185">Reference proteome</keyword>
<proteinExistence type="predicted"/>
<evidence type="ECO:0000313" key="1">
    <source>
        <dbReference type="EMBL" id="KOS42803.1"/>
    </source>
</evidence>
<name>A0A0N0RYS1_9EURO</name>